<evidence type="ECO:0000313" key="1">
    <source>
        <dbReference type="EMBL" id="MFD1674302.1"/>
    </source>
</evidence>
<reference evidence="2" key="1">
    <citation type="journal article" date="2019" name="Int. J. Syst. Evol. Microbiol.">
        <title>The Global Catalogue of Microorganisms (GCM) 10K type strain sequencing project: providing services to taxonomists for standard genome sequencing and annotation.</title>
        <authorList>
            <consortium name="The Broad Institute Genomics Platform"/>
            <consortium name="The Broad Institute Genome Sequencing Center for Infectious Disease"/>
            <person name="Wu L."/>
            <person name="Ma J."/>
        </authorList>
    </citation>
    <scope>NUCLEOTIDE SEQUENCE [LARGE SCALE GENOMIC DNA]</scope>
    <source>
        <strain evidence="2">CGMCC 1.12286</strain>
    </source>
</reference>
<gene>
    <name evidence="1" type="ORF">ACFSB2_06225</name>
</gene>
<comment type="caution">
    <text evidence="1">The sequence shown here is derived from an EMBL/GenBank/DDBJ whole genome shotgun (WGS) entry which is preliminary data.</text>
</comment>
<dbReference type="Proteomes" id="UP001597079">
    <property type="component" value="Unassembled WGS sequence"/>
</dbReference>
<organism evidence="1 2">
    <name type="scientific">Alicyclobacillus fodiniaquatilis</name>
    <dbReference type="NCBI Taxonomy" id="1661150"/>
    <lineage>
        <taxon>Bacteria</taxon>
        <taxon>Bacillati</taxon>
        <taxon>Bacillota</taxon>
        <taxon>Bacilli</taxon>
        <taxon>Bacillales</taxon>
        <taxon>Alicyclobacillaceae</taxon>
        <taxon>Alicyclobacillus</taxon>
    </lineage>
</organism>
<dbReference type="EMBL" id="JBHUCX010000018">
    <property type="protein sequence ID" value="MFD1674302.1"/>
    <property type="molecule type" value="Genomic_DNA"/>
</dbReference>
<dbReference type="RefSeq" id="WP_377942166.1">
    <property type="nucleotide sequence ID" value="NZ_JBHUCX010000018.1"/>
</dbReference>
<name>A0ABW4JGX3_9BACL</name>
<sequence length="80" mass="9490">MEQRLLRDQLIAFAENRIDRFLLQREEIPLVASWFAVHGIAAYSLRGAELDGETLYEVYRDRWRVQFAVALPELLPHLHR</sequence>
<proteinExistence type="predicted"/>
<evidence type="ECO:0000313" key="2">
    <source>
        <dbReference type="Proteomes" id="UP001597079"/>
    </source>
</evidence>
<accession>A0ABW4JGX3</accession>
<keyword evidence="2" id="KW-1185">Reference proteome</keyword>
<protein>
    <submittedName>
        <fullName evidence="1">Uncharacterized protein</fullName>
    </submittedName>
</protein>